<evidence type="ECO:0008006" key="4">
    <source>
        <dbReference type="Google" id="ProtNLM"/>
    </source>
</evidence>
<dbReference type="InterPro" id="IPR044730">
    <property type="entry name" value="RNase_H-like_dom_plant"/>
</dbReference>
<reference evidence="2 3" key="1">
    <citation type="journal article" date="2024" name="G3 (Bethesda)">
        <title>Genome assembly of Hibiscus sabdariffa L. provides insights into metabolisms of medicinal natural products.</title>
        <authorList>
            <person name="Kim T."/>
        </authorList>
    </citation>
    <scope>NUCLEOTIDE SEQUENCE [LARGE SCALE GENOMIC DNA]</scope>
    <source>
        <strain evidence="2">TK-2024</strain>
        <tissue evidence="2">Old leaves</tissue>
    </source>
</reference>
<evidence type="ECO:0000313" key="2">
    <source>
        <dbReference type="EMBL" id="KAK8579394.1"/>
    </source>
</evidence>
<feature type="compositionally biased region" description="Polar residues" evidence="1">
    <location>
        <begin position="26"/>
        <end position="38"/>
    </location>
</feature>
<dbReference type="CDD" id="cd06222">
    <property type="entry name" value="RNase_H_like"/>
    <property type="match status" value="1"/>
</dbReference>
<protein>
    <recommendedName>
        <fullName evidence="4">RNase H type-1 domain-containing protein</fullName>
    </recommendedName>
</protein>
<name>A0ABR2FEQ9_9ROSI</name>
<feature type="region of interest" description="Disordered" evidence="1">
    <location>
        <begin position="1"/>
        <end position="50"/>
    </location>
</feature>
<organism evidence="2 3">
    <name type="scientific">Hibiscus sabdariffa</name>
    <name type="common">roselle</name>
    <dbReference type="NCBI Taxonomy" id="183260"/>
    <lineage>
        <taxon>Eukaryota</taxon>
        <taxon>Viridiplantae</taxon>
        <taxon>Streptophyta</taxon>
        <taxon>Embryophyta</taxon>
        <taxon>Tracheophyta</taxon>
        <taxon>Spermatophyta</taxon>
        <taxon>Magnoliopsida</taxon>
        <taxon>eudicotyledons</taxon>
        <taxon>Gunneridae</taxon>
        <taxon>Pentapetalae</taxon>
        <taxon>rosids</taxon>
        <taxon>malvids</taxon>
        <taxon>Malvales</taxon>
        <taxon>Malvaceae</taxon>
        <taxon>Malvoideae</taxon>
        <taxon>Hibiscus</taxon>
    </lineage>
</organism>
<evidence type="ECO:0000256" key="1">
    <source>
        <dbReference type="SAM" id="MobiDB-lite"/>
    </source>
</evidence>
<accession>A0ABR2FEQ9</accession>
<sequence>MNPSRAVNPTNVTATNFGRSAAAVSTERSGSPVTQEVQSENKKGRLGEGEYTCMDTGDVFGREEIYAGDKRDLSGDIGAGTTKQGSKGLVSDRVGLVTHKDQQISKDNLTMEEAGGGVKLLRRADKGVGGFGSTSKVHTEAPSVAARGKVVEVPTGLSAARHKAVNVVDRDGGSATQGTKGRMLPASIIGLQSRRGSKMHIGIQGSEDRLVLYCLLDAAPRPLMVADMVQEGALASFDRNWSARFAIICWLLRKRRCAFIFTPVAGALDDILDMSYRLMAECRRAFDNRMISHPGPAMGNIWRKPRTGWVKINVDVAVFTLDSTAGVGLVLRDSNGKWLSGAARAVGCCNVLVAELWAGYMLGRPIIGMSRLNRTAWRLLVWLHQCLQPCKRALLYGRLSGGCNEIGRWAYTMLVVGAIG</sequence>
<comment type="caution">
    <text evidence="2">The sequence shown here is derived from an EMBL/GenBank/DDBJ whole genome shotgun (WGS) entry which is preliminary data.</text>
</comment>
<evidence type="ECO:0000313" key="3">
    <source>
        <dbReference type="Proteomes" id="UP001472677"/>
    </source>
</evidence>
<proteinExistence type="predicted"/>
<keyword evidence="3" id="KW-1185">Reference proteome</keyword>
<dbReference type="PANTHER" id="PTHR47723:SF19">
    <property type="entry name" value="POLYNUCLEOTIDYL TRANSFERASE, RIBONUCLEASE H-LIKE SUPERFAMILY PROTEIN"/>
    <property type="match status" value="1"/>
</dbReference>
<dbReference type="Proteomes" id="UP001472677">
    <property type="component" value="Unassembled WGS sequence"/>
</dbReference>
<dbReference type="PANTHER" id="PTHR47723">
    <property type="entry name" value="OS05G0353850 PROTEIN"/>
    <property type="match status" value="1"/>
</dbReference>
<dbReference type="InterPro" id="IPR053151">
    <property type="entry name" value="RNase_H-like"/>
</dbReference>
<feature type="compositionally biased region" description="Basic and acidic residues" evidence="1">
    <location>
        <begin position="39"/>
        <end position="48"/>
    </location>
</feature>
<feature type="compositionally biased region" description="Polar residues" evidence="1">
    <location>
        <begin position="1"/>
        <end position="18"/>
    </location>
</feature>
<dbReference type="EMBL" id="JBBPBM010000006">
    <property type="protein sequence ID" value="KAK8579394.1"/>
    <property type="molecule type" value="Genomic_DNA"/>
</dbReference>
<gene>
    <name evidence="2" type="ORF">V6N12_069720</name>
</gene>